<dbReference type="EMBL" id="GEBQ01022777">
    <property type="protein sequence ID" value="JAT17200.1"/>
    <property type="molecule type" value="Transcribed_RNA"/>
</dbReference>
<evidence type="ECO:0000313" key="2">
    <source>
        <dbReference type="EMBL" id="JAT17200.1"/>
    </source>
</evidence>
<feature type="non-terminal residue" evidence="2">
    <location>
        <position position="177"/>
    </location>
</feature>
<gene>
    <name evidence="2" type="ORF">g.5046</name>
</gene>
<protein>
    <submittedName>
        <fullName evidence="2">Uncharacterized protein</fullName>
    </submittedName>
</protein>
<feature type="non-terminal residue" evidence="2">
    <location>
        <position position="1"/>
    </location>
</feature>
<dbReference type="AlphaFoldDB" id="A0A1B6L0L2"/>
<evidence type="ECO:0000256" key="1">
    <source>
        <dbReference type="SAM" id="MobiDB-lite"/>
    </source>
</evidence>
<feature type="compositionally biased region" description="Polar residues" evidence="1">
    <location>
        <begin position="16"/>
        <end position="29"/>
    </location>
</feature>
<name>A0A1B6L0L2_9HEMI</name>
<feature type="region of interest" description="Disordered" evidence="1">
    <location>
        <begin position="143"/>
        <end position="177"/>
    </location>
</feature>
<feature type="compositionally biased region" description="Basic and acidic residues" evidence="1">
    <location>
        <begin position="88"/>
        <end position="99"/>
    </location>
</feature>
<organism evidence="2">
    <name type="scientific">Graphocephala atropunctata</name>
    <dbReference type="NCBI Taxonomy" id="36148"/>
    <lineage>
        <taxon>Eukaryota</taxon>
        <taxon>Metazoa</taxon>
        <taxon>Ecdysozoa</taxon>
        <taxon>Arthropoda</taxon>
        <taxon>Hexapoda</taxon>
        <taxon>Insecta</taxon>
        <taxon>Pterygota</taxon>
        <taxon>Neoptera</taxon>
        <taxon>Paraneoptera</taxon>
        <taxon>Hemiptera</taxon>
        <taxon>Auchenorrhyncha</taxon>
        <taxon>Membracoidea</taxon>
        <taxon>Cicadellidae</taxon>
        <taxon>Cicadellinae</taxon>
        <taxon>Cicadellini</taxon>
        <taxon>Graphocephala</taxon>
    </lineage>
</organism>
<feature type="compositionally biased region" description="Polar residues" evidence="1">
    <location>
        <begin position="72"/>
        <end position="83"/>
    </location>
</feature>
<reference evidence="2" key="1">
    <citation type="submission" date="2015-11" db="EMBL/GenBank/DDBJ databases">
        <title>De novo transcriptome assembly of four potential Pierce s Disease insect vectors from Arizona vineyards.</title>
        <authorList>
            <person name="Tassone E.E."/>
        </authorList>
    </citation>
    <scope>NUCLEOTIDE SEQUENCE</scope>
</reference>
<proteinExistence type="predicted"/>
<feature type="region of interest" description="Disordered" evidence="1">
    <location>
        <begin position="1"/>
        <end position="113"/>
    </location>
</feature>
<accession>A0A1B6L0L2</accession>
<sequence>VLQTQIPPSPPKSYGRPQTRSMSKTSRPNYRNMHRGKPNKNKTVDHSTDKSTTSVLDSTQHDEGSNILLSELGSSSTANSDVNITCVESERRNEMDHLSNESGGDDVNRYSEEKNDEVENWTLVENRKKVYKEVTFSDVVSGTFTNGNKTNRNQLAYRSNSDGNGSIHRSSSQTEAI</sequence>